<name>L8EB83_HUMAN</name>
<sequence>MMGTSMSSAGAAGSPSCSVAGMMGPSRSGTFGSSSLVPQWPPSSSTWPP</sequence>
<feature type="compositionally biased region" description="Low complexity" evidence="1">
    <location>
        <begin position="1"/>
        <end position="21"/>
    </location>
</feature>
<reference evidence="2" key="1">
    <citation type="journal article" date="2013" name="PLoS ONE">
        <title>Direct detection of alternative open reading frames translation products in human significantly expands the proteome.</title>
        <authorList>
            <person name="Vanderperre B."/>
            <person name="Lucier J.-F."/>
            <person name="Motard J."/>
            <person name="Tremblay G."/>
            <person name="Vanderperre S."/>
            <person name="Wisztorski M."/>
            <person name="Salzet M."/>
            <person name="Boisvert F.-M."/>
            <person name="Roucou X."/>
        </authorList>
    </citation>
    <scope>NUCLEOTIDE SEQUENCE</scope>
</reference>
<dbReference type="AlphaFoldDB" id="L8EB83"/>
<feature type="region of interest" description="Disordered" evidence="1">
    <location>
        <begin position="1"/>
        <end position="49"/>
    </location>
</feature>
<feature type="compositionally biased region" description="Polar residues" evidence="1">
    <location>
        <begin position="27"/>
        <end position="37"/>
    </location>
</feature>
<protein>
    <submittedName>
        <fullName evidence="2">Alternative protein GRWD1</fullName>
    </submittedName>
</protein>
<organism evidence="2">
    <name type="scientific">Homo sapiens</name>
    <name type="common">Human</name>
    <dbReference type="NCBI Taxonomy" id="9606"/>
    <lineage>
        <taxon>Eukaryota</taxon>
        <taxon>Metazoa</taxon>
        <taxon>Chordata</taxon>
        <taxon>Craniata</taxon>
        <taxon>Vertebrata</taxon>
        <taxon>Euteleostomi</taxon>
        <taxon>Mammalia</taxon>
        <taxon>Eutheria</taxon>
        <taxon>Euarchontoglires</taxon>
        <taxon>Primates</taxon>
        <taxon>Haplorrhini</taxon>
        <taxon>Catarrhini</taxon>
        <taxon>Hominidae</taxon>
        <taxon>Homo</taxon>
    </lineage>
</organism>
<dbReference type="ChiTaRS" id="GRWD1">
    <property type="organism name" value="human"/>
</dbReference>
<proteinExistence type="predicted"/>
<evidence type="ECO:0000313" key="2">
    <source>
        <dbReference type="EMBL" id="CCQ43748.1"/>
    </source>
</evidence>
<evidence type="ECO:0000256" key="1">
    <source>
        <dbReference type="SAM" id="MobiDB-lite"/>
    </source>
</evidence>
<accession>L8EB83</accession>
<dbReference type="OrthoDB" id="2161379at2759"/>
<dbReference type="EMBL" id="HF584251">
    <property type="protein sequence ID" value="CCQ43748.1"/>
    <property type="molecule type" value="Genomic_DNA"/>
</dbReference>
<gene>
    <name evidence="2" type="primary">GRWD1</name>
</gene>